<name>A0A415KDK0_9BACE</name>
<dbReference type="EMBL" id="QROO01000029">
    <property type="protein sequence ID" value="RHL34295.1"/>
    <property type="molecule type" value="Genomic_DNA"/>
</dbReference>
<dbReference type="AlphaFoldDB" id="A0A415KDK0"/>
<protein>
    <submittedName>
        <fullName evidence="1">Glycosyltransferase</fullName>
    </submittedName>
</protein>
<dbReference type="GO" id="GO:0016740">
    <property type="term" value="F:transferase activity"/>
    <property type="evidence" value="ECO:0007669"/>
    <property type="project" value="UniProtKB-KW"/>
</dbReference>
<accession>A0A415KDK0</accession>
<dbReference type="RefSeq" id="WP_118219916.1">
    <property type="nucleotide sequence ID" value="NZ_JAQEAW010000026.1"/>
</dbReference>
<proteinExistence type="predicted"/>
<dbReference type="Pfam" id="PF13692">
    <property type="entry name" value="Glyco_trans_1_4"/>
    <property type="match status" value="1"/>
</dbReference>
<reference evidence="1 2" key="1">
    <citation type="submission" date="2018-08" db="EMBL/GenBank/DDBJ databases">
        <title>A genome reference for cultivated species of the human gut microbiota.</title>
        <authorList>
            <person name="Zou Y."/>
            <person name="Xue W."/>
            <person name="Luo G."/>
        </authorList>
    </citation>
    <scope>NUCLEOTIDE SEQUENCE [LARGE SCALE GENOMIC DNA]</scope>
    <source>
        <strain evidence="1 2">AF38-2</strain>
    </source>
</reference>
<gene>
    <name evidence="1" type="ORF">DW027_19435</name>
</gene>
<organism evidence="1 2">
    <name type="scientific">Bacteroides xylanisolvens</name>
    <dbReference type="NCBI Taxonomy" id="371601"/>
    <lineage>
        <taxon>Bacteria</taxon>
        <taxon>Pseudomonadati</taxon>
        <taxon>Bacteroidota</taxon>
        <taxon>Bacteroidia</taxon>
        <taxon>Bacteroidales</taxon>
        <taxon>Bacteroidaceae</taxon>
        <taxon>Bacteroides</taxon>
    </lineage>
</organism>
<dbReference type="SUPFAM" id="SSF53756">
    <property type="entry name" value="UDP-Glycosyltransferase/glycogen phosphorylase"/>
    <property type="match status" value="1"/>
</dbReference>
<sequence>MNILFIELHNNNPFSVTCGSIQRSNLLIQACAQIAHVDVVVFNNDDVNLNIKNCDVIYCNDCNKDRRSKLLEFWRKIYCLFGSGELYFEMKNKEIEQALDNIILKGRYDRIVIRYIPDAVRCGLVKYSDRLVVDVDDSPVSIRRNRVKHSKTIIHKWYNHIIYHHSTKNLALLLEKLKHSFFSNKDEIIGYKSSYLPNVPFYDERHADFCDFENSNNKILFVGYLTFGANINGLNRFFNCVYPLIIKKIPNVVVTIVGKCNLSQLGEWKHYRNVVIKGFVEDLSAEYANARVVVAPIYEGAGTNIKILEAMQMLRPCVTTFEGSRGFTDVFTSNVDYLVSMTDQEFAENVVSLLQNKEKNHMIAQNADLKLKANFSKQAFFEKLKRNI</sequence>
<evidence type="ECO:0000313" key="1">
    <source>
        <dbReference type="EMBL" id="RHL34295.1"/>
    </source>
</evidence>
<dbReference type="CDD" id="cd03801">
    <property type="entry name" value="GT4_PimA-like"/>
    <property type="match status" value="1"/>
</dbReference>
<dbReference type="Proteomes" id="UP000284495">
    <property type="component" value="Unassembled WGS sequence"/>
</dbReference>
<dbReference type="PANTHER" id="PTHR12526">
    <property type="entry name" value="GLYCOSYLTRANSFERASE"/>
    <property type="match status" value="1"/>
</dbReference>
<comment type="caution">
    <text evidence="1">The sequence shown here is derived from an EMBL/GenBank/DDBJ whole genome shotgun (WGS) entry which is preliminary data.</text>
</comment>
<keyword evidence="1" id="KW-0808">Transferase</keyword>
<dbReference type="Gene3D" id="3.40.50.2000">
    <property type="entry name" value="Glycogen Phosphorylase B"/>
    <property type="match status" value="1"/>
</dbReference>
<evidence type="ECO:0000313" key="2">
    <source>
        <dbReference type="Proteomes" id="UP000284495"/>
    </source>
</evidence>